<evidence type="ECO:0000313" key="3">
    <source>
        <dbReference type="EMBL" id="CAJ0945203.1"/>
    </source>
</evidence>
<keyword evidence="4" id="KW-1185">Reference proteome</keyword>
<evidence type="ECO:0000313" key="4">
    <source>
        <dbReference type="Proteomes" id="UP001176940"/>
    </source>
</evidence>
<proteinExistence type="predicted"/>
<protein>
    <recommendedName>
        <fullName evidence="2">Lamina-associated polypeptide 2 alpha C-terminal domain-containing protein</fullName>
    </recommendedName>
</protein>
<name>A0ABN9LLS1_9NEOB</name>
<dbReference type="Proteomes" id="UP001176940">
    <property type="component" value="Unassembled WGS sequence"/>
</dbReference>
<evidence type="ECO:0000259" key="2">
    <source>
        <dbReference type="Pfam" id="PF11560"/>
    </source>
</evidence>
<dbReference type="InterPro" id="IPR021623">
    <property type="entry name" value="LAP2alpha_C"/>
</dbReference>
<sequence length="527" mass="57879">MRAKQKKKKKKLKDLQNESIQGKCENFKTHSIRSFKSEMFSKFYLNKKQAKHKKYKPGKKMVTMKKKVSAASQSSPEFQADVGSDLTSQSESDSDADQTSVTQDMLDSLISAIIQRLELKEDETSSQDVSVAFKRIKRPSRVFTNHKEFDNTTSTHPGKRFSGRKRLDVLYPFHSDLVSKWSESPKVDPPVSRLSFQTVLSILDAASLRDPTDRQIEALAKSAFEASGASFCPNFASLWVAKAVSAWAKTLRRGILASAPAEELSDLADQISLAGKYLMNASLDAAACSARANSSIVVIRRVLWLKAWNADPASKKSLTGLPFQGSRLFGTQLDQMISTLRVVRVPPYHSPSLNVPSTGGAPSPFIPFGPLPPQETPIRTALPHKETGGSLLSGLPRAGERRATPQNHLDLVATGFLINDGSPPPGNPSRVGDRLLLFSEVWLSVVDNAWVREIITSGYKIEFSSPQEDVSCSLVLPNSPPISQGFSRPSIHSSPQESWFWFLIASGFSFASLEDTDHGCMLLPIGG</sequence>
<feature type="region of interest" description="Disordered" evidence="1">
    <location>
        <begin position="49"/>
        <end position="100"/>
    </location>
</feature>
<dbReference type="Pfam" id="PF11560">
    <property type="entry name" value="LAP2alpha"/>
    <property type="match status" value="1"/>
</dbReference>
<reference evidence="3" key="1">
    <citation type="submission" date="2023-07" db="EMBL/GenBank/DDBJ databases">
        <authorList>
            <person name="Stuckert A."/>
        </authorList>
    </citation>
    <scope>NUCLEOTIDE SEQUENCE</scope>
</reference>
<organism evidence="3 4">
    <name type="scientific">Ranitomeya imitator</name>
    <name type="common">mimic poison frog</name>
    <dbReference type="NCBI Taxonomy" id="111125"/>
    <lineage>
        <taxon>Eukaryota</taxon>
        <taxon>Metazoa</taxon>
        <taxon>Chordata</taxon>
        <taxon>Craniata</taxon>
        <taxon>Vertebrata</taxon>
        <taxon>Euteleostomi</taxon>
        <taxon>Amphibia</taxon>
        <taxon>Batrachia</taxon>
        <taxon>Anura</taxon>
        <taxon>Neobatrachia</taxon>
        <taxon>Hyloidea</taxon>
        <taxon>Dendrobatidae</taxon>
        <taxon>Dendrobatinae</taxon>
        <taxon>Ranitomeya</taxon>
    </lineage>
</organism>
<comment type="caution">
    <text evidence="3">The sequence shown here is derived from an EMBL/GenBank/DDBJ whole genome shotgun (WGS) entry which is preliminary data.</text>
</comment>
<gene>
    <name evidence="3" type="ORF">RIMI_LOCUS10775128</name>
</gene>
<accession>A0ABN9LLS1</accession>
<feature type="compositionally biased region" description="Basic residues" evidence="1">
    <location>
        <begin position="49"/>
        <end position="68"/>
    </location>
</feature>
<feature type="compositionally biased region" description="Polar residues" evidence="1">
    <location>
        <begin position="85"/>
        <end position="100"/>
    </location>
</feature>
<evidence type="ECO:0000256" key="1">
    <source>
        <dbReference type="SAM" id="MobiDB-lite"/>
    </source>
</evidence>
<dbReference type="Gene3D" id="1.10.287.3160">
    <property type="match status" value="1"/>
</dbReference>
<feature type="domain" description="Lamina-associated polypeptide 2 alpha C-terminal" evidence="2">
    <location>
        <begin position="170"/>
        <end position="337"/>
    </location>
</feature>
<dbReference type="EMBL" id="CAUEEQ010023633">
    <property type="protein sequence ID" value="CAJ0945203.1"/>
    <property type="molecule type" value="Genomic_DNA"/>
</dbReference>